<sequence>MLNQLATSIGNGTIETGFCARNNLLGTKIVIKKSLGDSTNEGVMQLTIELYPKPIIPTDIRIPQPEYDQAYRDVEAGKTPQLNVEVILKGVALTGLAIVIVVGLATGVAEVASVIAAFFGTMAGAF</sequence>
<proteinExistence type="predicted"/>
<evidence type="ECO:0000313" key="2">
    <source>
        <dbReference type="EMBL" id="OEG11975.1"/>
    </source>
</evidence>
<keyword evidence="1" id="KW-0472">Membrane</keyword>
<dbReference type="EMBL" id="MIJZ01000012">
    <property type="protein sequence ID" value="OEG11975.1"/>
    <property type="molecule type" value="Genomic_DNA"/>
</dbReference>
<name>A0A1E5GHA9_9ENTE</name>
<accession>A0A1E5GHA9</accession>
<dbReference type="Proteomes" id="UP000094068">
    <property type="component" value="Unassembled WGS sequence"/>
</dbReference>
<dbReference type="AlphaFoldDB" id="A0A1E5GHA9"/>
<dbReference type="STRING" id="903984.BCR21_06990"/>
<keyword evidence="1" id="KW-1133">Transmembrane helix</keyword>
<reference evidence="3" key="1">
    <citation type="submission" date="2016-09" db="EMBL/GenBank/DDBJ databases">
        <authorList>
            <person name="Gulvik C.A."/>
        </authorList>
    </citation>
    <scope>NUCLEOTIDE SEQUENCE [LARGE SCALE GENOMIC DNA]</scope>
    <source>
        <strain evidence="3">DSM 23328</strain>
    </source>
</reference>
<protein>
    <submittedName>
        <fullName evidence="2">Uncharacterized protein</fullName>
    </submittedName>
</protein>
<keyword evidence="1" id="KW-0812">Transmembrane</keyword>
<comment type="caution">
    <text evidence="2">The sequence shown here is derived from an EMBL/GenBank/DDBJ whole genome shotgun (WGS) entry which is preliminary data.</text>
</comment>
<evidence type="ECO:0000313" key="3">
    <source>
        <dbReference type="Proteomes" id="UP000094068"/>
    </source>
</evidence>
<keyword evidence="3" id="KW-1185">Reference proteome</keyword>
<evidence type="ECO:0000256" key="1">
    <source>
        <dbReference type="SAM" id="Phobius"/>
    </source>
</evidence>
<gene>
    <name evidence="2" type="ORF">BCR21_06990</name>
</gene>
<dbReference type="RefSeq" id="WP_069645828.1">
    <property type="nucleotide sequence ID" value="NZ_MIJZ01000012.1"/>
</dbReference>
<feature type="transmembrane region" description="Helical" evidence="1">
    <location>
        <begin position="91"/>
        <end position="119"/>
    </location>
</feature>
<organism evidence="2 3">
    <name type="scientific">Enterococcus ureasiticus</name>
    <dbReference type="NCBI Taxonomy" id="903984"/>
    <lineage>
        <taxon>Bacteria</taxon>
        <taxon>Bacillati</taxon>
        <taxon>Bacillota</taxon>
        <taxon>Bacilli</taxon>
        <taxon>Lactobacillales</taxon>
        <taxon>Enterococcaceae</taxon>
        <taxon>Enterococcus</taxon>
    </lineage>
</organism>